<name>A0A939SSV0_KLEPN</name>
<dbReference type="Proteomes" id="UP000664002">
    <property type="component" value="Unassembled WGS sequence"/>
</dbReference>
<sequence length="76" mass="8010">MTDNFFTGRVKEDTDLRAAINDIDSTVIGLVAVAEDADPVTFPVLVTRVISVLGKAGKTGSLYKSLKAISDQSVPA</sequence>
<gene>
    <name evidence="1" type="ORF">J4730_08525</name>
</gene>
<protein>
    <submittedName>
        <fullName evidence="1">Uncharacterized protein</fullName>
    </submittedName>
</protein>
<comment type="caution">
    <text evidence="1">The sequence shown here is derived from an EMBL/GenBank/DDBJ whole genome shotgun (WGS) entry which is preliminary data.</text>
</comment>
<evidence type="ECO:0000313" key="1">
    <source>
        <dbReference type="EMBL" id="MBO1997312.1"/>
    </source>
</evidence>
<dbReference type="AlphaFoldDB" id="A0A939SSV0"/>
<proteinExistence type="predicted"/>
<accession>A0A939SSV0</accession>
<dbReference type="EMBL" id="JAGETM010000004">
    <property type="protein sequence ID" value="MBO1997312.1"/>
    <property type="molecule type" value="Genomic_DNA"/>
</dbReference>
<organism evidence="1 2">
    <name type="scientific">Klebsiella pneumoniae</name>
    <dbReference type="NCBI Taxonomy" id="573"/>
    <lineage>
        <taxon>Bacteria</taxon>
        <taxon>Pseudomonadati</taxon>
        <taxon>Pseudomonadota</taxon>
        <taxon>Gammaproteobacteria</taxon>
        <taxon>Enterobacterales</taxon>
        <taxon>Enterobacteriaceae</taxon>
        <taxon>Klebsiella/Raoultella group</taxon>
        <taxon>Klebsiella</taxon>
        <taxon>Klebsiella pneumoniae complex</taxon>
    </lineage>
</organism>
<reference evidence="1" key="1">
    <citation type="submission" date="2021-03" db="EMBL/GenBank/DDBJ databases">
        <title>Molecular epidemiology and mechanisms of colistin and carbapenem resistance in Enterobacteriaceae from clinical isolates, the environment and porcine samples in Pretoria, South Africa.</title>
        <authorList>
            <person name="Bogoshi D."/>
            <person name="Mbelle N.M."/>
            <person name="Naidoo V."/>
            <person name="Osei Sekyere J."/>
        </authorList>
    </citation>
    <scope>NUCLEOTIDE SEQUENCE</scope>
    <source>
        <strain evidence="1">C027</strain>
    </source>
</reference>
<evidence type="ECO:0000313" key="2">
    <source>
        <dbReference type="Proteomes" id="UP000664002"/>
    </source>
</evidence>